<dbReference type="RefSeq" id="WP_234238358.1">
    <property type="nucleotide sequence ID" value="NZ_JABFTS010000001.1"/>
</dbReference>
<proteinExistence type="predicted"/>
<feature type="region of interest" description="Disordered" evidence="1">
    <location>
        <begin position="45"/>
        <end position="73"/>
    </location>
</feature>
<evidence type="ECO:0000256" key="1">
    <source>
        <dbReference type="SAM" id="MobiDB-lite"/>
    </source>
</evidence>
<keyword evidence="2" id="KW-0472">Membrane</keyword>
<keyword evidence="2" id="KW-0812">Transmembrane</keyword>
<protein>
    <submittedName>
        <fullName evidence="3">Uncharacterized protein</fullName>
    </submittedName>
</protein>
<gene>
    <name evidence="3" type="ORF">HOP61_01060</name>
</gene>
<evidence type="ECO:0000256" key="2">
    <source>
        <dbReference type="SAM" id="Phobius"/>
    </source>
</evidence>
<sequence length="132" mass="14057">MLQRAVTPSQHCITRRGWCRSWLFSLLLLSMAVVFGLQAMAHPAPASPHSVVESLAQANPPAPAPHCEHGHGGEHAAELLLRAERLDVDGTPCHRPVPAVTPPPVAVTIGLPSAAPTLASPPLYLLTQRLRP</sequence>
<dbReference type="AlphaFoldDB" id="A0AAW4YK96"/>
<reference evidence="3" key="2">
    <citation type="journal article" date="2021" name="Front. Microbiol.">
        <title>Aerobic Denitrification and Heterotrophic Sulfur Oxidation in the Genus Halomonas Revealed by Six Novel Species Characterizations and Genome-Based Analysis.</title>
        <authorList>
            <person name="Wang L."/>
            <person name="Shao Z."/>
        </authorList>
    </citation>
    <scope>NUCLEOTIDE SEQUENCE</scope>
    <source>
        <strain evidence="3">MCCC 1A05776</strain>
    </source>
</reference>
<evidence type="ECO:0000313" key="3">
    <source>
        <dbReference type="EMBL" id="MCE8049884.1"/>
    </source>
</evidence>
<reference evidence="3" key="1">
    <citation type="submission" date="2020-05" db="EMBL/GenBank/DDBJ databases">
        <authorList>
            <person name="Wang L."/>
            <person name="Shao Z."/>
        </authorList>
    </citation>
    <scope>NUCLEOTIDE SEQUENCE</scope>
    <source>
        <strain evidence="3">MCCC 1A05776</strain>
    </source>
</reference>
<feature type="transmembrane region" description="Helical" evidence="2">
    <location>
        <begin position="21"/>
        <end position="41"/>
    </location>
</feature>
<evidence type="ECO:0000313" key="4">
    <source>
        <dbReference type="Proteomes" id="UP001320178"/>
    </source>
</evidence>
<name>A0AAW4YK96_9GAMM</name>
<comment type="caution">
    <text evidence="3">The sequence shown here is derived from an EMBL/GenBank/DDBJ whole genome shotgun (WGS) entry which is preliminary data.</text>
</comment>
<dbReference type="EMBL" id="JABFTS010000001">
    <property type="protein sequence ID" value="MCE8049884.1"/>
    <property type="molecule type" value="Genomic_DNA"/>
</dbReference>
<organism evidence="3 4">
    <name type="scientific">Billgrantia desiderata</name>
    <dbReference type="NCBI Taxonomy" id="52021"/>
    <lineage>
        <taxon>Bacteria</taxon>
        <taxon>Pseudomonadati</taxon>
        <taxon>Pseudomonadota</taxon>
        <taxon>Gammaproteobacteria</taxon>
        <taxon>Oceanospirillales</taxon>
        <taxon>Halomonadaceae</taxon>
        <taxon>Billgrantia</taxon>
    </lineage>
</organism>
<keyword evidence="2" id="KW-1133">Transmembrane helix</keyword>
<accession>A0AAW4YK96</accession>
<dbReference type="Proteomes" id="UP001320178">
    <property type="component" value="Unassembled WGS sequence"/>
</dbReference>